<feature type="binding site" evidence="9">
    <location>
        <position position="291"/>
    </location>
    <ligand>
        <name>K(+)</name>
        <dbReference type="ChEBI" id="CHEBI:29103"/>
    </ligand>
</feature>
<feature type="binding site" evidence="9">
    <location>
        <begin position="41"/>
        <end position="45"/>
    </location>
    <ligand>
        <name>substrate</name>
    </ligand>
</feature>
<dbReference type="GO" id="GO:0046872">
    <property type="term" value="F:metal ion binding"/>
    <property type="evidence" value="ECO:0007669"/>
    <property type="project" value="UniProtKB-KW"/>
</dbReference>
<dbReference type="RefSeq" id="WP_191124543.1">
    <property type="nucleotide sequence ID" value="NZ_JACXWY010000007.1"/>
</dbReference>
<dbReference type="InterPro" id="IPR002139">
    <property type="entry name" value="Ribo/fructo_kinase"/>
</dbReference>
<feature type="binding site" evidence="9">
    <location>
        <position position="261"/>
    </location>
    <ligand>
        <name>substrate</name>
    </ligand>
</feature>
<dbReference type="PANTHER" id="PTHR10584:SF166">
    <property type="entry name" value="RIBOKINASE"/>
    <property type="match status" value="1"/>
</dbReference>
<keyword evidence="9" id="KW-0963">Cytoplasm</keyword>
<keyword evidence="12" id="KW-1185">Reference proteome</keyword>
<evidence type="ECO:0000256" key="2">
    <source>
        <dbReference type="ARBA" id="ARBA00022723"/>
    </source>
</evidence>
<evidence type="ECO:0000256" key="5">
    <source>
        <dbReference type="ARBA" id="ARBA00022840"/>
    </source>
</evidence>
<keyword evidence="6 9" id="KW-0460">Magnesium</keyword>
<comment type="catalytic activity">
    <reaction evidence="9">
        <text>D-ribose + ATP = D-ribose 5-phosphate + ADP + H(+)</text>
        <dbReference type="Rhea" id="RHEA:13697"/>
        <dbReference type="ChEBI" id="CHEBI:15378"/>
        <dbReference type="ChEBI" id="CHEBI:30616"/>
        <dbReference type="ChEBI" id="CHEBI:47013"/>
        <dbReference type="ChEBI" id="CHEBI:78346"/>
        <dbReference type="ChEBI" id="CHEBI:456216"/>
        <dbReference type="EC" id="2.7.1.15"/>
    </reaction>
</comment>
<dbReference type="Pfam" id="PF00294">
    <property type="entry name" value="PfkB"/>
    <property type="match status" value="1"/>
</dbReference>
<protein>
    <recommendedName>
        <fullName evidence="9">Ribokinase</fullName>
        <shortName evidence="9">RK</shortName>
        <ecNumber evidence="9">2.7.1.15</ecNumber>
    </recommendedName>
</protein>
<evidence type="ECO:0000313" key="12">
    <source>
        <dbReference type="Proteomes" id="UP000619295"/>
    </source>
</evidence>
<dbReference type="HAMAP" id="MF_01987">
    <property type="entry name" value="Ribokinase"/>
    <property type="match status" value="1"/>
</dbReference>
<feature type="binding site" evidence="9">
    <location>
        <position position="255"/>
    </location>
    <ligand>
        <name>K(+)</name>
        <dbReference type="ChEBI" id="CHEBI:29103"/>
    </ligand>
</feature>
<evidence type="ECO:0000256" key="4">
    <source>
        <dbReference type="ARBA" id="ARBA00022777"/>
    </source>
</evidence>
<evidence type="ECO:0000256" key="6">
    <source>
        <dbReference type="ARBA" id="ARBA00022842"/>
    </source>
</evidence>
<dbReference type="PROSITE" id="PS51257">
    <property type="entry name" value="PROKAR_LIPOPROTEIN"/>
    <property type="match status" value="1"/>
</dbReference>
<feature type="binding site" evidence="9">
    <location>
        <begin position="228"/>
        <end position="233"/>
    </location>
    <ligand>
        <name>ATP</name>
        <dbReference type="ChEBI" id="CHEBI:30616"/>
    </ligand>
</feature>
<keyword evidence="2 9" id="KW-0479">Metal-binding</keyword>
<dbReference type="InterPro" id="IPR011611">
    <property type="entry name" value="PfkB_dom"/>
</dbReference>
<reference evidence="11" key="1">
    <citation type="submission" date="2020-09" db="EMBL/GenBank/DDBJ databases">
        <title>Bosea spartocytisi sp. nov. a root nodule endophyte of Spartocytisus supranubius in the high mountain ecosystem fo the Teide National Park (Canary Islands, Spain).</title>
        <authorList>
            <person name="Pulido-Suarez L."/>
            <person name="Peix A."/>
            <person name="Igual J.M."/>
            <person name="Socas-Perez N."/>
            <person name="Velazquez E."/>
            <person name="Flores-Felix J.D."/>
            <person name="Leon-Barrios M."/>
        </authorList>
    </citation>
    <scope>NUCLEOTIDE SEQUENCE</scope>
    <source>
        <strain evidence="11">SSUT16</strain>
    </source>
</reference>
<feature type="binding site" evidence="9">
    <location>
        <position position="257"/>
    </location>
    <ligand>
        <name>K(+)</name>
        <dbReference type="ChEBI" id="CHEBI:29103"/>
    </ligand>
</feature>
<evidence type="ECO:0000256" key="9">
    <source>
        <dbReference type="HAMAP-Rule" id="MF_01987"/>
    </source>
</evidence>
<dbReference type="Proteomes" id="UP000619295">
    <property type="component" value="Unassembled WGS sequence"/>
</dbReference>
<comment type="cofactor">
    <cofactor evidence="9">
        <name>Mg(2+)</name>
        <dbReference type="ChEBI" id="CHEBI:18420"/>
    </cofactor>
    <text evidence="9">Requires a divalent cation, most likely magnesium in vivo, as an electrophilic catalyst to aid phosphoryl group transfer. It is the chelate of the metal and the nucleotide that is the actual substrate.</text>
</comment>
<dbReference type="SUPFAM" id="SSF53613">
    <property type="entry name" value="Ribokinase-like"/>
    <property type="match status" value="1"/>
</dbReference>
<comment type="similarity">
    <text evidence="9">Belongs to the carbohydrate kinase PfkB family. Ribokinase subfamily.</text>
</comment>
<dbReference type="PRINTS" id="PR00990">
    <property type="entry name" value="RIBOKINASE"/>
</dbReference>
<dbReference type="GO" id="GO:0005737">
    <property type="term" value="C:cytoplasm"/>
    <property type="evidence" value="ECO:0007669"/>
    <property type="project" value="UniProtKB-SubCell"/>
</dbReference>
<dbReference type="InterPro" id="IPR011877">
    <property type="entry name" value="Ribokinase"/>
</dbReference>
<organism evidence="11 12">
    <name type="scientific">Bosea spartocytisi</name>
    <dbReference type="NCBI Taxonomy" id="2773451"/>
    <lineage>
        <taxon>Bacteria</taxon>
        <taxon>Pseudomonadati</taxon>
        <taxon>Pseudomonadota</taxon>
        <taxon>Alphaproteobacteria</taxon>
        <taxon>Hyphomicrobiales</taxon>
        <taxon>Boseaceae</taxon>
        <taxon>Bosea</taxon>
    </lineage>
</organism>
<dbReference type="GO" id="GO:0005524">
    <property type="term" value="F:ATP binding"/>
    <property type="evidence" value="ECO:0007669"/>
    <property type="project" value="UniProtKB-UniRule"/>
</dbReference>
<name>A0A927I0T6_9HYPH</name>
<comment type="subunit">
    <text evidence="9">Homodimer.</text>
</comment>
<comment type="caution">
    <text evidence="11">The sequence shown here is derived from an EMBL/GenBank/DDBJ whole genome shotgun (WGS) entry which is preliminary data.</text>
</comment>
<keyword evidence="4 9" id="KW-0418">Kinase</keyword>
<comment type="caution">
    <text evidence="9">Lacks conserved residue(s) required for the propagation of feature annotation.</text>
</comment>
<proteinExistence type="inferred from homology"/>
<comment type="activity regulation">
    <text evidence="9">Activated by a monovalent cation that binds near, but not in, the active site. The most likely occupant of the site in vivo is potassium. Ion binding induces a conformational change that may alter substrate affinity.</text>
</comment>
<keyword evidence="5 9" id="KW-0067">ATP-binding</keyword>
<evidence type="ECO:0000313" key="11">
    <source>
        <dbReference type="EMBL" id="MBD3846851.1"/>
    </source>
</evidence>
<feature type="binding site" evidence="9">
    <location>
        <begin position="260"/>
        <end position="261"/>
    </location>
    <ligand>
        <name>ATP</name>
        <dbReference type="ChEBI" id="CHEBI:30616"/>
    </ligand>
</feature>
<comment type="pathway">
    <text evidence="9">Carbohydrate metabolism; D-ribose degradation; D-ribose 5-phosphate from beta-D-ribopyranose: step 2/2.</text>
</comment>
<feature type="binding site" evidence="9">
    <location>
        <position position="141"/>
    </location>
    <ligand>
        <name>substrate</name>
    </ligand>
</feature>
<evidence type="ECO:0000256" key="1">
    <source>
        <dbReference type="ARBA" id="ARBA00022679"/>
    </source>
</evidence>
<feature type="active site" description="Proton acceptor" evidence="9">
    <location>
        <position position="261"/>
    </location>
</feature>
<evidence type="ECO:0000256" key="3">
    <source>
        <dbReference type="ARBA" id="ARBA00022741"/>
    </source>
</evidence>
<feature type="binding site" evidence="9">
    <location>
        <position position="296"/>
    </location>
    <ligand>
        <name>K(+)</name>
        <dbReference type="ChEBI" id="CHEBI:29103"/>
    </ligand>
</feature>
<accession>A0A927I0T6</accession>
<keyword evidence="1 9" id="KW-0808">Transferase</keyword>
<dbReference type="PANTHER" id="PTHR10584">
    <property type="entry name" value="SUGAR KINASE"/>
    <property type="match status" value="1"/>
</dbReference>
<feature type="domain" description="Carbohydrate kinase PfkB" evidence="10">
    <location>
        <begin position="6"/>
        <end position="303"/>
    </location>
</feature>
<dbReference type="GO" id="GO:0019303">
    <property type="term" value="P:D-ribose catabolic process"/>
    <property type="evidence" value="ECO:0007669"/>
    <property type="project" value="UniProtKB-UniRule"/>
</dbReference>
<dbReference type="AlphaFoldDB" id="A0A927I0T6"/>
<dbReference type="EMBL" id="JACXWY010000007">
    <property type="protein sequence ID" value="MBD3846851.1"/>
    <property type="molecule type" value="Genomic_DNA"/>
</dbReference>
<comment type="function">
    <text evidence="9">Catalyzes the phosphorylation of ribose at O-5 in a reaction requiring ATP and magnesium. The resulting D-ribose-5-phosphate can then be used either for sythesis of nucleotides, histidine, and tryptophan, or as a component of the pentose phosphate pathway.</text>
</comment>
<evidence type="ECO:0000256" key="7">
    <source>
        <dbReference type="ARBA" id="ARBA00022958"/>
    </source>
</evidence>
<keyword evidence="7 9" id="KW-0630">Potassium</keyword>
<feature type="binding site" evidence="9">
    <location>
        <position position="294"/>
    </location>
    <ligand>
        <name>K(+)</name>
        <dbReference type="ChEBI" id="CHEBI:29103"/>
    </ligand>
</feature>
<evidence type="ECO:0000256" key="8">
    <source>
        <dbReference type="ARBA" id="ARBA00023277"/>
    </source>
</evidence>
<feature type="binding site" evidence="9">
    <location>
        <position position="185"/>
    </location>
    <ligand>
        <name>ATP</name>
        <dbReference type="ChEBI" id="CHEBI:30616"/>
    </ligand>
</feature>
<dbReference type="GO" id="GO:0004747">
    <property type="term" value="F:ribokinase activity"/>
    <property type="evidence" value="ECO:0007669"/>
    <property type="project" value="UniProtKB-UniRule"/>
</dbReference>
<gene>
    <name evidence="9" type="primary">rbsK</name>
    <name evidence="11" type="ORF">IED13_14165</name>
</gene>
<dbReference type="Gene3D" id="3.40.1190.20">
    <property type="match status" value="1"/>
</dbReference>
<keyword evidence="8 9" id="KW-0119">Carbohydrate metabolism</keyword>
<sequence>MTDRPVFVLGSFVVACTATVPRVPRPGEALAAEIVTIEPGGKGLNLAIMARRLGMTVDGLLAIGDDLAAAFAAPALQRADLPQAMLVEIAGPTGSGVGFIDPRGETSVAIASGVNFAITRAHIRERAGAIAGAALALAQFETSDEAVAETFDIARRAGVPTLLNPSPFRPVTPEILQRTSILIVNETEAGDLAAAIGHDPAITVDPAHFASTLAPAIMALGPDLVVMTRGAAGAVAVPRDGAALSQAGIAVTTVDALGAGDAFAATLGVSLARKHGLAEALRLAAAAGALTTTRHGVFDALPTGEAIRALLGKS</sequence>
<dbReference type="InterPro" id="IPR029056">
    <property type="entry name" value="Ribokinase-like"/>
</dbReference>
<dbReference type="EC" id="2.7.1.15" evidence="9"/>
<comment type="subcellular location">
    <subcellularLocation>
        <location evidence="9">Cytoplasm</location>
    </subcellularLocation>
</comment>
<keyword evidence="3 9" id="KW-0547">Nucleotide-binding</keyword>
<evidence type="ECO:0000259" key="10">
    <source>
        <dbReference type="Pfam" id="PF00294"/>
    </source>
</evidence>